<accession>A0A6J4M3V6</accession>
<evidence type="ECO:0000313" key="2">
    <source>
        <dbReference type="EMBL" id="CAA9345427.1"/>
    </source>
</evidence>
<reference evidence="2" key="1">
    <citation type="submission" date="2020-02" db="EMBL/GenBank/DDBJ databases">
        <authorList>
            <person name="Meier V. D."/>
        </authorList>
    </citation>
    <scope>NUCLEOTIDE SEQUENCE</scope>
    <source>
        <strain evidence="2">AVDCRST_MAG34</strain>
    </source>
</reference>
<proteinExistence type="predicted"/>
<dbReference type="EMBL" id="CADCUI010000027">
    <property type="protein sequence ID" value="CAA9345427.1"/>
    <property type="molecule type" value="Genomic_DNA"/>
</dbReference>
<feature type="region of interest" description="Disordered" evidence="1">
    <location>
        <begin position="1"/>
        <end position="167"/>
    </location>
</feature>
<feature type="compositionally biased region" description="Basic residues" evidence="1">
    <location>
        <begin position="62"/>
        <end position="75"/>
    </location>
</feature>
<gene>
    <name evidence="2" type="ORF">AVDCRST_MAG34-1212</name>
</gene>
<feature type="non-terminal residue" evidence="2">
    <location>
        <position position="167"/>
    </location>
</feature>
<protein>
    <submittedName>
        <fullName evidence="2">Transcriptional regulator, ArsR family / Ligand-binding SRPBCC domain protein family</fullName>
    </submittedName>
</protein>
<name>A0A6J4M3V6_9ACTN</name>
<feature type="compositionally biased region" description="Basic and acidic residues" evidence="1">
    <location>
        <begin position="90"/>
        <end position="113"/>
    </location>
</feature>
<organism evidence="2">
    <name type="scientific">uncultured Nocardioidaceae bacterium</name>
    <dbReference type="NCBI Taxonomy" id="253824"/>
    <lineage>
        <taxon>Bacteria</taxon>
        <taxon>Bacillati</taxon>
        <taxon>Actinomycetota</taxon>
        <taxon>Actinomycetes</taxon>
        <taxon>Propionibacteriales</taxon>
        <taxon>Nocardioidaceae</taxon>
        <taxon>environmental samples</taxon>
    </lineage>
</organism>
<dbReference type="AlphaFoldDB" id="A0A6J4M3V6"/>
<feature type="compositionally biased region" description="Basic and acidic residues" evidence="1">
    <location>
        <begin position="149"/>
        <end position="167"/>
    </location>
</feature>
<sequence>EHRPDHRFVRAGHSPGQRHRGVRDLHQGQSGTDLEGHHRSGAARQVQLRRPDALGLDDRFLVPRRRARHGRHRRGREPGRRAALSARAVVHGDVERQREGPGLHSGDVGDRAGRRLLSAHRGARPAPRGRERRAVRRLADDPLGSQDAAGDRGAAHHPRLADVRPGL</sequence>
<feature type="compositionally biased region" description="Basic and acidic residues" evidence="1">
    <location>
        <begin position="49"/>
        <end position="61"/>
    </location>
</feature>
<evidence type="ECO:0000256" key="1">
    <source>
        <dbReference type="SAM" id="MobiDB-lite"/>
    </source>
</evidence>
<feature type="non-terminal residue" evidence="2">
    <location>
        <position position="1"/>
    </location>
</feature>